<feature type="compositionally biased region" description="Basic and acidic residues" evidence="1">
    <location>
        <begin position="186"/>
        <end position="206"/>
    </location>
</feature>
<accession>A0A518DMK0</accession>
<dbReference type="RefSeq" id="WP_145049557.1">
    <property type="nucleotide sequence ID" value="NZ_CP036433.1"/>
</dbReference>
<evidence type="ECO:0000313" key="4">
    <source>
        <dbReference type="Proteomes" id="UP000317648"/>
    </source>
</evidence>
<keyword evidence="2" id="KW-0732">Signal</keyword>
<dbReference type="AlphaFoldDB" id="A0A518DMK0"/>
<dbReference type="InterPro" id="IPR017504">
    <property type="entry name" value="CHP03067_Planctomycetes"/>
</dbReference>
<dbReference type="Proteomes" id="UP000317648">
    <property type="component" value="Chromosome"/>
</dbReference>
<dbReference type="OrthoDB" id="292826at2"/>
<dbReference type="PROSITE" id="PS51257">
    <property type="entry name" value="PROKAR_LIPOPROTEIN"/>
    <property type="match status" value="1"/>
</dbReference>
<proteinExistence type="predicted"/>
<dbReference type="NCBIfam" id="TIGR03067">
    <property type="entry name" value="Planc_TIGR03067"/>
    <property type="match status" value="1"/>
</dbReference>
<name>A0A518DMK0_9BACT</name>
<feature type="region of interest" description="Disordered" evidence="1">
    <location>
        <begin position="22"/>
        <end position="82"/>
    </location>
</feature>
<reference evidence="3 4" key="1">
    <citation type="submission" date="2019-02" db="EMBL/GenBank/DDBJ databases">
        <title>Deep-cultivation of Planctomycetes and their phenomic and genomic characterization uncovers novel biology.</title>
        <authorList>
            <person name="Wiegand S."/>
            <person name="Jogler M."/>
            <person name="Boedeker C."/>
            <person name="Pinto D."/>
            <person name="Vollmers J."/>
            <person name="Rivas-Marin E."/>
            <person name="Kohn T."/>
            <person name="Peeters S.H."/>
            <person name="Heuer A."/>
            <person name="Rast P."/>
            <person name="Oberbeckmann S."/>
            <person name="Bunk B."/>
            <person name="Jeske O."/>
            <person name="Meyerdierks A."/>
            <person name="Storesund J.E."/>
            <person name="Kallscheuer N."/>
            <person name="Luecker S."/>
            <person name="Lage O.M."/>
            <person name="Pohl T."/>
            <person name="Merkel B.J."/>
            <person name="Hornburger P."/>
            <person name="Mueller R.-W."/>
            <person name="Bruemmer F."/>
            <person name="Labrenz M."/>
            <person name="Spormann A.M."/>
            <person name="Op den Camp H."/>
            <person name="Overmann J."/>
            <person name="Amann R."/>
            <person name="Jetten M.S.M."/>
            <person name="Mascher T."/>
            <person name="Medema M.H."/>
            <person name="Devos D.P."/>
            <person name="Kaster A.-K."/>
            <person name="Ovreas L."/>
            <person name="Rohde M."/>
            <person name="Galperin M.Y."/>
            <person name="Jogler C."/>
        </authorList>
    </citation>
    <scope>NUCLEOTIDE SEQUENCE [LARGE SCALE GENOMIC DNA]</scope>
    <source>
        <strain evidence="3 4">Pla85_3_4</strain>
    </source>
</reference>
<evidence type="ECO:0000256" key="2">
    <source>
        <dbReference type="SAM" id="SignalP"/>
    </source>
</evidence>
<dbReference type="KEGG" id="lcre:Pla8534_08450"/>
<feature type="compositionally biased region" description="Low complexity" evidence="1">
    <location>
        <begin position="29"/>
        <end position="79"/>
    </location>
</feature>
<evidence type="ECO:0000313" key="3">
    <source>
        <dbReference type="EMBL" id="QDU93068.1"/>
    </source>
</evidence>
<gene>
    <name evidence="3" type="ORF">Pla8534_08450</name>
</gene>
<keyword evidence="4" id="KW-1185">Reference proteome</keyword>
<dbReference type="EMBL" id="CP036433">
    <property type="protein sequence ID" value="QDU93068.1"/>
    <property type="molecule type" value="Genomic_DNA"/>
</dbReference>
<feature type="signal peptide" evidence="2">
    <location>
        <begin position="1"/>
        <end position="24"/>
    </location>
</feature>
<organism evidence="3 4">
    <name type="scientific">Lignipirellula cremea</name>
    <dbReference type="NCBI Taxonomy" id="2528010"/>
    <lineage>
        <taxon>Bacteria</taxon>
        <taxon>Pseudomonadati</taxon>
        <taxon>Planctomycetota</taxon>
        <taxon>Planctomycetia</taxon>
        <taxon>Pirellulales</taxon>
        <taxon>Pirellulaceae</taxon>
        <taxon>Lignipirellula</taxon>
    </lineage>
</organism>
<sequence length="223" mass="23408" precursor="true">MRMRIGCLLAILAFGMGCNQPNMETTDETPPSSSTTAAATTTASTPTASTPTASTPTASTPTASTPTATTPTATTPAAAESDLEKIQGVWKIESVGMEGAPQEVIDQIESGMMRMSGAKITWFAVVNGKEQVLQESSFTLDSRSSPKSITMTENKLPAGEKAPDVPGIYELEGDQLKLCLPTADVKSGDLDDPASKPEISMGERPKTFMAKGCGNMVLRRVKS</sequence>
<feature type="region of interest" description="Disordered" evidence="1">
    <location>
        <begin position="184"/>
        <end position="206"/>
    </location>
</feature>
<feature type="chain" id="PRO_5021987013" description="Lipocalin-like domain-containing protein" evidence="2">
    <location>
        <begin position="25"/>
        <end position="223"/>
    </location>
</feature>
<protein>
    <recommendedName>
        <fullName evidence="5">Lipocalin-like domain-containing protein</fullName>
    </recommendedName>
</protein>
<evidence type="ECO:0000256" key="1">
    <source>
        <dbReference type="SAM" id="MobiDB-lite"/>
    </source>
</evidence>
<evidence type="ECO:0008006" key="5">
    <source>
        <dbReference type="Google" id="ProtNLM"/>
    </source>
</evidence>